<dbReference type="GO" id="GO:0003677">
    <property type="term" value="F:DNA binding"/>
    <property type="evidence" value="ECO:0007669"/>
    <property type="project" value="UniProtKB-KW"/>
</dbReference>
<dbReference type="SMART" id="SM00345">
    <property type="entry name" value="HTH_GNTR"/>
    <property type="match status" value="1"/>
</dbReference>
<dbReference type="InterPro" id="IPR036390">
    <property type="entry name" value="WH_DNA-bd_sf"/>
</dbReference>
<gene>
    <name evidence="5" type="primary">ytrA</name>
    <name evidence="5" type="ORF">SMSP2_01060</name>
</gene>
<evidence type="ECO:0000259" key="4">
    <source>
        <dbReference type="PROSITE" id="PS50949"/>
    </source>
</evidence>
<keyword evidence="1" id="KW-0805">Transcription regulation</keyword>
<dbReference type="Proteomes" id="UP000188181">
    <property type="component" value="Chromosome"/>
</dbReference>
<dbReference type="KEGG" id="pbas:SMSP2_01060"/>
<dbReference type="AlphaFoldDB" id="A0A1Q2MEN7"/>
<dbReference type="Pfam" id="PF00392">
    <property type="entry name" value="GntR"/>
    <property type="match status" value="1"/>
</dbReference>
<evidence type="ECO:0000313" key="6">
    <source>
        <dbReference type="Proteomes" id="UP000188181"/>
    </source>
</evidence>
<organism evidence="5 6">
    <name type="scientific">Limihaloglobus sulfuriphilus</name>
    <dbReference type="NCBI Taxonomy" id="1851148"/>
    <lineage>
        <taxon>Bacteria</taxon>
        <taxon>Pseudomonadati</taxon>
        <taxon>Planctomycetota</taxon>
        <taxon>Phycisphaerae</taxon>
        <taxon>Sedimentisphaerales</taxon>
        <taxon>Sedimentisphaeraceae</taxon>
        <taxon>Limihaloglobus</taxon>
    </lineage>
</organism>
<accession>A0A1Q2MEN7</accession>
<dbReference type="GO" id="GO:0003700">
    <property type="term" value="F:DNA-binding transcription factor activity"/>
    <property type="evidence" value="ECO:0007669"/>
    <property type="project" value="InterPro"/>
</dbReference>
<dbReference type="CDD" id="cd07377">
    <property type="entry name" value="WHTH_GntR"/>
    <property type="match status" value="1"/>
</dbReference>
<protein>
    <submittedName>
        <fullName evidence="5">HTH-type transcriptional repressor YtrA</fullName>
    </submittedName>
</protein>
<feature type="domain" description="HTH gntR-type" evidence="4">
    <location>
        <begin position="11"/>
        <end position="79"/>
    </location>
</feature>
<name>A0A1Q2MEN7_9BACT</name>
<evidence type="ECO:0000256" key="1">
    <source>
        <dbReference type="ARBA" id="ARBA00023015"/>
    </source>
</evidence>
<dbReference type="PANTHER" id="PTHR38445">
    <property type="entry name" value="HTH-TYPE TRANSCRIPTIONAL REPRESSOR YTRA"/>
    <property type="match status" value="1"/>
</dbReference>
<reference evidence="6" key="1">
    <citation type="submission" date="2017-02" db="EMBL/GenBank/DDBJ databases">
        <title>Comparative genomics and description of representatives of a novel lineage of planctomycetes thriving in anoxic sediments.</title>
        <authorList>
            <person name="Spring S."/>
            <person name="Bunk B."/>
            <person name="Sproer C."/>
        </authorList>
    </citation>
    <scope>NUCLEOTIDE SEQUENCE [LARGE SCALE GENOMIC DNA]</scope>
    <source>
        <strain evidence="6">SM-Chi-D1</strain>
    </source>
</reference>
<dbReference type="PROSITE" id="PS50949">
    <property type="entry name" value="HTH_GNTR"/>
    <property type="match status" value="1"/>
</dbReference>
<dbReference type="EMBL" id="CP019646">
    <property type="protein sequence ID" value="AQQ70702.1"/>
    <property type="molecule type" value="Genomic_DNA"/>
</dbReference>
<dbReference type="InterPro" id="IPR000524">
    <property type="entry name" value="Tscrpt_reg_HTH_GntR"/>
</dbReference>
<dbReference type="STRING" id="1851148.SMSP2_01060"/>
<dbReference type="OrthoDB" id="9801546at2"/>
<dbReference type="Gene3D" id="1.10.10.10">
    <property type="entry name" value="Winged helix-like DNA-binding domain superfamily/Winged helix DNA-binding domain"/>
    <property type="match status" value="1"/>
</dbReference>
<dbReference type="InterPro" id="IPR036388">
    <property type="entry name" value="WH-like_DNA-bd_sf"/>
</dbReference>
<dbReference type="PANTHER" id="PTHR38445:SF9">
    <property type="entry name" value="HTH-TYPE TRANSCRIPTIONAL REPRESSOR YTRA"/>
    <property type="match status" value="1"/>
</dbReference>
<proteinExistence type="predicted"/>
<keyword evidence="2" id="KW-0238">DNA-binding</keyword>
<sequence>MLLQIDTHSGIPIYRQIMDQIRYQILAEILKPGDPLDSVRELARSLKVNPMTVSKAYAYLEMEGLVERQRGIGLFAAELKPEDKLSRHTQLLSELLEKAAADAALLGISREQFLTLAGKAASKLK</sequence>
<evidence type="ECO:0000256" key="3">
    <source>
        <dbReference type="ARBA" id="ARBA00023163"/>
    </source>
</evidence>
<evidence type="ECO:0000256" key="2">
    <source>
        <dbReference type="ARBA" id="ARBA00023125"/>
    </source>
</evidence>
<keyword evidence="6" id="KW-1185">Reference proteome</keyword>
<keyword evidence="3" id="KW-0804">Transcription</keyword>
<dbReference type="SUPFAM" id="SSF46785">
    <property type="entry name" value="Winged helix' DNA-binding domain"/>
    <property type="match status" value="1"/>
</dbReference>
<evidence type="ECO:0000313" key="5">
    <source>
        <dbReference type="EMBL" id="AQQ70702.1"/>
    </source>
</evidence>